<feature type="binding site" evidence="4">
    <location>
        <position position="353"/>
    </location>
    <ligand>
        <name>S-adenosyl-L-methionine</name>
        <dbReference type="ChEBI" id="CHEBI:59789"/>
    </ligand>
</feature>
<feature type="region of interest" description="Disordered" evidence="6">
    <location>
        <begin position="1"/>
        <end position="52"/>
    </location>
</feature>
<dbReference type="Gene3D" id="3.40.50.150">
    <property type="entry name" value="Vaccinia Virus protein VP39"/>
    <property type="match status" value="1"/>
</dbReference>
<dbReference type="InterPro" id="IPR010280">
    <property type="entry name" value="U5_MeTrfase_fam"/>
</dbReference>
<dbReference type="SUPFAM" id="SSF53335">
    <property type="entry name" value="S-adenosyl-L-methionine-dependent methyltransferases"/>
    <property type="match status" value="1"/>
</dbReference>
<evidence type="ECO:0000256" key="5">
    <source>
        <dbReference type="PROSITE-ProRule" id="PRU10015"/>
    </source>
</evidence>
<dbReference type="PROSITE" id="PS01230">
    <property type="entry name" value="TRMA_1"/>
    <property type="match status" value="1"/>
</dbReference>
<comment type="caution">
    <text evidence="7">The sequence shown here is derived from an EMBL/GenBank/DDBJ whole genome shotgun (WGS) entry which is preliminary data.</text>
</comment>
<evidence type="ECO:0000256" key="2">
    <source>
        <dbReference type="ARBA" id="ARBA00022679"/>
    </source>
</evidence>
<evidence type="ECO:0000256" key="4">
    <source>
        <dbReference type="PROSITE-ProRule" id="PRU01024"/>
    </source>
</evidence>
<feature type="compositionally biased region" description="Basic and acidic residues" evidence="6">
    <location>
        <begin position="8"/>
        <end position="49"/>
    </location>
</feature>
<dbReference type="CDD" id="cd02440">
    <property type="entry name" value="AdoMet_MTases"/>
    <property type="match status" value="1"/>
</dbReference>
<feature type="active site" evidence="5">
    <location>
        <position position="424"/>
    </location>
</feature>
<reference evidence="7" key="2">
    <citation type="submission" date="2020-09" db="EMBL/GenBank/DDBJ databases">
        <authorList>
            <person name="Sun Q."/>
            <person name="Ohkuma M."/>
        </authorList>
    </citation>
    <scope>NUCLEOTIDE SEQUENCE</scope>
    <source>
        <strain evidence="7">JCM 14371</strain>
    </source>
</reference>
<dbReference type="Gene3D" id="2.40.50.140">
    <property type="entry name" value="Nucleic acid-binding proteins"/>
    <property type="match status" value="1"/>
</dbReference>
<evidence type="ECO:0000256" key="3">
    <source>
        <dbReference type="ARBA" id="ARBA00022691"/>
    </source>
</evidence>
<dbReference type="AlphaFoldDB" id="A0A917PFP7"/>
<dbReference type="Gene3D" id="2.40.50.1070">
    <property type="match status" value="1"/>
</dbReference>
<evidence type="ECO:0000256" key="6">
    <source>
        <dbReference type="SAM" id="MobiDB-lite"/>
    </source>
</evidence>
<dbReference type="EMBL" id="BMOE01000005">
    <property type="protein sequence ID" value="GGJ74408.1"/>
    <property type="molecule type" value="Genomic_DNA"/>
</dbReference>
<keyword evidence="3 4" id="KW-0949">S-adenosyl-L-methionine</keyword>
<reference evidence="7" key="1">
    <citation type="journal article" date="2014" name="Int. J. Syst. Evol. Microbiol.">
        <title>Complete genome sequence of Corynebacterium casei LMG S-19264T (=DSM 44701T), isolated from a smear-ripened cheese.</title>
        <authorList>
            <consortium name="US DOE Joint Genome Institute (JGI-PGF)"/>
            <person name="Walter F."/>
            <person name="Albersmeier A."/>
            <person name="Kalinowski J."/>
            <person name="Ruckert C."/>
        </authorList>
    </citation>
    <scope>NUCLEOTIDE SEQUENCE</scope>
    <source>
        <strain evidence="7">JCM 14371</strain>
    </source>
</reference>
<dbReference type="GO" id="GO:0070041">
    <property type="term" value="F:rRNA (uridine-C5-)-methyltransferase activity"/>
    <property type="evidence" value="ECO:0007669"/>
    <property type="project" value="TreeGrafter"/>
</dbReference>
<protein>
    <submittedName>
        <fullName evidence="7">Uncharacterized protein</fullName>
    </submittedName>
</protein>
<dbReference type="PROSITE" id="PS51687">
    <property type="entry name" value="SAM_MT_RNA_M5U"/>
    <property type="match status" value="1"/>
</dbReference>
<proteinExistence type="inferred from homology"/>
<dbReference type="PANTHER" id="PTHR11061">
    <property type="entry name" value="RNA M5U METHYLTRANSFERASE"/>
    <property type="match status" value="1"/>
</dbReference>
<evidence type="ECO:0000256" key="1">
    <source>
        <dbReference type="ARBA" id="ARBA00022603"/>
    </source>
</evidence>
<keyword evidence="1 4" id="KW-0489">Methyltransferase</keyword>
<sequence>MTKGSSARKPDSRRSDNRKQDAARPDRRSTEQQKAERKAEYRAAAEPRPKVPSVSMELSIEKIVAGGLGLARTDAGVVLVRGALPGETVRADVRPGKGVNQGVTREVLTRSPDRVDAPNLPTTDLAHASYDAQLRYKREFVQEAMSRIAKLGEEQVQAVAPTVPSPREWAYRNTAQYLVTPEGLAYRERRSNAALSVERDPLIMENIQTIIRLLDVSKLEGVQELSLRGSRLTGEVVATLIAPGEPRAYLRAADELMDCGVVGVSLAAPAGRRFSAGVQLVAGESEIMEQYGNVKVSVSASGFAQINPEAAGLAYIAAARLAGNGPHAVDLYGGSGAIGRHLAPNFGRVVVLDTDFDALARGRHDVRLAGERNLTFRDGDAAQLYHSSLQAGVIVVDPPRVGLSEMARDALHDSSALKVVYVSCDPATWARDVGDLVKRGWTLGQVTPHDFYPQTSHVEVVSVLTRTELPERAVPEDAVDTTAPTEQ</sequence>
<comment type="similarity">
    <text evidence="4">Belongs to the class I-like SAM-binding methyltransferase superfamily. RNA M5U methyltransferase family.</text>
</comment>
<feature type="binding site" evidence="4">
    <location>
        <position position="332"/>
    </location>
    <ligand>
        <name>S-adenosyl-L-methionine</name>
        <dbReference type="ChEBI" id="CHEBI:59789"/>
    </ligand>
</feature>
<dbReference type="InterPro" id="IPR030390">
    <property type="entry name" value="MeTrfase_TrmA_AS"/>
</dbReference>
<keyword evidence="2 4" id="KW-0808">Transferase</keyword>
<feature type="active site" description="Nucleophile" evidence="4">
    <location>
        <position position="424"/>
    </location>
</feature>
<dbReference type="GO" id="GO:0070475">
    <property type="term" value="P:rRNA base methylation"/>
    <property type="evidence" value="ECO:0007669"/>
    <property type="project" value="TreeGrafter"/>
</dbReference>
<feature type="binding site" evidence="4">
    <location>
        <position position="305"/>
    </location>
    <ligand>
        <name>S-adenosyl-L-methionine</name>
        <dbReference type="ChEBI" id="CHEBI:59789"/>
    </ligand>
</feature>
<organism evidence="7 8">
    <name type="scientific">Deinococcus aquiradiocola</name>
    <dbReference type="NCBI Taxonomy" id="393059"/>
    <lineage>
        <taxon>Bacteria</taxon>
        <taxon>Thermotogati</taxon>
        <taxon>Deinococcota</taxon>
        <taxon>Deinococci</taxon>
        <taxon>Deinococcales</taxon>
        <taxon>Deinococcaceae</taxon>
        <taxon>Deinococcus</taxon>
    </lineage>
</organism>
<dbReference type="PANTHER" id="PTHR11061:SF30">
    <property type="entry name" value="TRNA (URACIL(54)-C(5))-METHYLTRANSFERASE"/>
    <property type="match status" value="1"/>
</dbReference>
<evidence type="ECO:0000313" key="8">
    <source>
        <dbReference type="Proteomes" id="UP000635726"/>
    </source>
</evidence>
<dbReference type="InterPro" id="IPR029063">
    <property type="entry name" value="SAM-dependent_MTases_sf"/>
</dbReference>
<keyword evidence="8" id="KW-1185">Reference proteome</keyword>
<feature type="binding site" evidence="4">
    <location>
        <position position="397"/>
    </location>
    <ligand>
        <name>S-adenosyl-L-methionine</name>
        <dbReference type="ChEBI" id="CHEBI:59789"/>
    </ligand>
</feature>
<evidence type="ECO:0000313" key="7">
    <source>
        <dbReference type="EMBL" id="GGJ74408.1"/>
    </source>
</evidence>
<gene>
    <name evidence="7" type="ORF">GCM10008939_18370</name>
</gene>
<dbReference type="Pfam" id="PF05958">
    <property type="entry name" value="tRNA_U5-meth_tr"/>
    <property type="match status" value="1"/>
</dbReference>
<dbReference type="Proteomes" id="UP000635726">
    <property type="component" value="Unassembled WGS sequence"/>
</dbReference>
<dbReference type="InterPro" id="IPR012340">
    <property type="entry name" value="NA-bd_OB-fold"/>
</dbReference>
<name>A0A917PFP7_9DEIO</name>
<dbReference type="SUPFAM" id="SSF50249">
    <property type="entry name" value="Nucleic acid-binding proteins"/>
    <property type="match status" value="1"/>
</dbReference>
<accession>A0A917PFP7</accession>